<protein>
    <recommendedName>
        <fullName evidence="1">Response receiver domain-containing protein</fullName>
    </recommendedName>
</protein>
<comment type="caution">
    <text evidence="2">The sequence shown here is derived from an EMBL/GenBank/DDBJ whole genome shotgun (WGS) entry which is preliminary data.</text>
</comment>
<evidence type="ECO:0000259" key="1">
    <source>
        <dbReference type="Pfam" id="PF19192"/>
    </source>
</evidence>
<name>A0ABU7T8F2_9HYPH</name>
<dbReference type="Pfam" id="PF19192">
    <property type="entry name" value="Response_reg_2"/>
    <property type="match status" value="1"/>
</dbReference>
<dbReference type="EMBL" id="MLBY01000004">
    <property type="protein sequence ID" value="MEE7456821.1"/>
    <property type="molecule type" value="Genomic_DNA"/>
</dbReference>
<dbReference type="InterPro" id="IPR043834">
    <property type="entry name" value="REC"/>
</dbReference>
<organism evidence="2 3">
    <name type="scientific">Methylobacterium radiotolerans</name>
    <dbReference type="NCBI Taxonomy" id="31998"/>
    <lineage>
        <taxon>Bacteria</taxon>
        <taxon>Pseudomonadati</taxon>
        <taxon>Pseudomonadota</taxon>
        <taxon>Alphaproteobacteria</taxon>
        <taxon>Hyphomicrobiales</taxon>
        <taxon>Methylobacteriaceae</taxon>
        <taxon>Methylobacterium</taxon>
    </lineage>
</organism>
<feature type="domain" description="Response receiver" evidence="1">
    <location>
        <begin position="18"/>
        <end position="145"/>
    </location>
</feature>
<reference evidence="2 3" key="1">
    <citation type="journal article" date="2012" name="Genet. Mol. Biol.">
        <title>Analysis of 16S rRNA and mxaF genes revealing insights into Methylobacterium niche-specific plant association.</title>
        <authorList>
            <person name="Dourado M.N."/>
            <person name="Andreote F.D."/>
            <person name="Dini-Andreote F."/>
            <person name="Conti R."/>
            <person name="Araujo J.M."/>
            <person name="Araujo W.L."/>
        </authorList>
    </citation>
    <scope>NUCLEOTIDE SEQUENCE [LARGE SCALE GENOMIC DNA]</scope>
    <source>
        <strain evidence="2 3">SR1.6/4</strain>
    </source>
</reference>
<evidence type="ECO:0000313" key="3">
    <source>
        <dbReference type="Proteomes" id="UP001349262"/>
    </source>
</evidence>
<accession>A0ABU7T8F2</accession>
<dbReference type="Proteomes" id="UP001349262">
    <property type="component" value="Unassembled WGS sequence"/>
</dbReference>
<keyword evidence="3" id="KW-1185">Reference proteome</keyword>
<sequence length="582" mass="65314">MDVDHYAKFVDEAFIEPIRSVLIVDDDYPTFEEMLAGGQASGKEWRNQSDRVKDIIRGFRARNLLVDIHDGQNVGLEDEVKEAEHLHQSDLLVLDYQLDKTKTGDGSIAINIIRKLMANAHFNLVVMHTSEDLDAVFQGVILALLTYEPCDLPDEDVFAVDEVLVATRTRIGNLDERLNTCLGVAQYIKYRQVGIKAYIALFMKRDAIFNDYQALCDEAGWDLGTRKLLLHYQLSRAAEAAKKDKAVTTPSQIAWSGDGVKWVRSDTVFVAFSSKKVGDEPLAELSAALNAWRPDPSRLYLARLQHEIDEHGTALQAQVLGKKHALAGWYHGMLKAGPEATKSIIKETITRHSERLMNSVVPNVAAFAERLVESERAGDADAICLTHFDVDLTNKAQMLRARCQHNSVVSSKDPDGWHLTTGHIFRFMENYWVCASPACDMVPSQLSAFRKEIYQERIPFAAIRLQPVTSMETALNKASSSRILFLELDEEIKAFSFNDVSDDTSAPQWSILFADNLGRRDPETGSVKIIQVEADDKQLLVKAHDAEVISQLRYEYALNLVQRLGVSMSRIGLDFSGYKPPQ</sequence>
<gene>
    <name evidence="2" type="ORF">MRSR164_08520</name>
</gene>
<proteinExistence type="predicted"/>
<evidence type="ECO:0000313" key="2">
    <source>
        <dbReference type="EMBL" id="MEE7456821.1"/>
    </source>
</evidence>